<evidence type="ECO:0008006" key="4">
    <source>
        <dbReference type="Google" id="ProtNLM"/>
    </source>
</evidence>
<feature type="region of interest" description="Disordered" evidence="1">
    <location>
        <begin position="667"/>
        <end position="688"/>
    </location>
</feature>
<dbReference type="KEGG" id="hlc:CHINAEXTREME14680"/>
<protein>
    <recommendedName>
        <fullName evidence="4">S-layer protein</fullName>
    </recommendedName>
</protein>
<dbReference type="RefSeq" id="WP_029601744.1">
    <property type="nucleotide sequence ID" value="NZ_AOLZ01000078.1"/>
</dbReference>
<sequence>MRRREMIVGSGTVAAIALSGYTGAATDADDDRPSLPSDLESVLELVPGESALDANYRHVVYSRVDDAGSTPLYLGGHEVLEELDIDADAVAELVVVVTDDETRLSVVAGEFDAPDVGDDADLDGWTVGEVDDEPVAAAEGALVVATGDDGDEIVDAALEAADDEDTETILADPETASTTFDHLESKSYVTFVPDVSEVPHNEFDGDVVEAFGVGLETAPMAREDDSDTLENDYVLHLDPDAGAHVDDEWIVDRVESIERNEILETSIDRSDDVVYVQAVVEQPPERDREAAPDARVRARSNADEGVVTFEHVGGEPIETDSLEVWRDGDLADDQLADEYATFTEGDTFELETGPLADVGLRWFDEEADVYYYYDTTVVGAESFDGQYDPDEETVEFTYTGGLEVDSDLVELVHRSDDDGSYDLDRGDLDVDGPLVDGETITVDGVTLGDRVSLELSVPANPNRGQRSLSSVRVRPPRMHLSRREETVVARYWGDIDRDADEFRVLVEDEPADVQFSDVTDTLSEHDRVELGELDHGTHVAVEWLEPDDPVVVTERVLRPYARIDMDYDDSAGTVTADYEEGDEIDADDLELRIADEPAPVQPADEYETFAPGDDLTVEADPFATVELVWEGGDDTEYGLGRVTVGRRAFDAEYDPDTDEVEIVYTGEQPADPSNLTVSQRGSRSSGDDEDLFAQEYDSLTDGDSIVLEDVEIDDRISVMLVQEGENYSSRSSIFRFTPEPRWAFSVEDRGSEDGDGDEDGLVAVYHERTTRDADNFEILVDGEPADVQPSDRHDTLTAEDEIELGEFEAGTELSFRWVVPDEPREVRNHVVVPDAEFEVDYDADDDEITVEHAGGDGIDAADLAVIVEPLSPEPTDWDGDGTVSEGDSTTVDVDDLDSRRDRDPAAVGILFRDHHLTHVRIDD</sequence>
<name>A0A1P8LT32_NATLA</name>
<proteinExistence type="predicted"/>
<evidence type="ECO:0000313" key="2">
    <source>
        <dbReference type="EMBL" id="APW98943.1"/>
    </source>
</evidence>
<gene>
    <name evidence="2" type="ORF">CHINAEXTREME_14680</name>
</gene>
<evidence type="ECO:0000313" key="3">
    <source>
        <dbReference type="Proteomes" id="UP000186547"/>
    </source>
</evidence>
<accession>A0A1P8LT32</accession>
<dbReference type="EMBL" id="CP019285">
    <property type="protein sequence ID" value="APW98943.1"/>
    <property type="molecule type" value="Genomic_DNA"/>
</dbReference>
<organism evidence="2 3">
    <name type="scientific">Natronobacterium lacisalsi AJ5</name>
    <dbReference type="NCBI Taxonomy" id="358396"/>
    <lineage>
        <taxon>Archaea</taxon>
        <taxon>Methanobacteriati</taxon>
        <taxon>Methanobacteriota</taxon>
        <taxon>Stenosarchaea group</taxon>
        <taxon>Halobacteria</taxon>
        <taxon>Halobacteriales</taxon>
        <taxon>Natrialbaceae</taxon>
        <taxon>Natronobacterium</taxon>
    </lineage>
</organism>
<feature type="region of interest" description="Disordered" evidence="1">
    <location>
        <begin position="872"/>
        <end position="899"/>
    </location>
</feature>
<dbReference type="Proteomes" id="UP000186547">
    <property type="component" value="Chromosome"/>
</dbReference>
<reference evidence="2 3" key="1">
    <citation type="journal article" date="2011" name="J. Bacteriol.">
        <title>Genome sequence of Halobiforma lacisalsi AJ5, an extremely halophilic archaeon which harbors a bop gene.</title>
        <authorList>
            <person name="Jiang X."/>
            <person name="Wang S."/>
            <person name="Cheng H."/>
            <person name="Huo Y."/>
            <person name="Zhang X."/>
            <person name="Zhu X."/>
            <person name="Han X."/>
            <person name="Ni P."/>
            <person name="Wu M."/>
        </authorList>
    </citation>
    <scope>NUCLEOTIDE SEQUENCE [LARGE SCALE GENOMIC DNA]</scope>
    <source>
        <strain evidence="2 3">AJ5</strain>
    </source>
</reference>
<dbReference type="AlphaFoldDB" id="A0A1P8LT32"/>
<dbReference type="GeneID" id="30922394"/>
<evidence type="ECO:0000256" key="1">
    <source>
        <dbReference type="SAM" id="MobiDB-lite"/>
    </source>
</evidence>
<feature type="compositionally biased region" description="Polar residues" evidence="1">
    <location>
        <begin position="671"/>
        <end position="684"/>
    </location>
</feature>